<comment type="caution">
    <text evidence="2">The sequence shown here is derived from an EMBL/GenBank/DDBJ whole genome shotgun (WGS) entry which is preliminary data.</text>
</comment>
<evidence type="ECO:0000259" key="1">
    <source>
        <dbReference type="Pfam" id="PF12728"/>
    </source>
</evidence>
<name>A0A840EPB2_9ACTN</name>
<dbReference type="EMBL" id="JACIFP010000001">
    <property type="protein sequence ID" value="MBB4134645.1"/>
    <property type="molecule type" value="Genomic_DNA"/>
</dbReference>
<feature type="domain" description="Helix-turn-helix" evidence="1">
    <location>
        <begin position="11"/>
        <end position="47"/>
    </location>
</feature>
<dbReference type="Proteomes" id="UP000551501">
    <property type="component" value="Unassembled WGS sequence"/>
</dbReference>
<dbReference type="Pfam" id="PF12728">
    <property type="entry name" value="HTH_17"/>
    <property type="match status" value="1"/>
</dbReference>
<dbReference type="Gene3D" id="1.10.1660.10">
    <property type="match status" value="1"/>
</dbReference>
<keyword evidence="3" id="KW-1185">Reference proteome</keyword>
<dbReference type="RefSeq" id="WP_183369783.1">
    <property type="nucleotide sequence ID" value="NZ_BAABHL010000092.1"/>
</dbReference>
<evidence type="ECO:0000313" key="2">
    <source>
        <dbReference type="EMBL" id="MBB4134645.1"/>
    </source>
</evidence>
<proteinExistence type="predicted"/>
<organism evidence="2 3">
    <name type="scientific">Gordonia humi</name>
    <dbReference type="NCBI Taxonomy" id="686429"/>
    <lineage>
        <taxon>Bacteria</taxon>
        <taxon>Bacillati</taxon>
        <taxon>Actinomycetota</taxon>
        <taxon>Actinomycetes</taxon>
        <taxon>Mycobacteriales</taxon>
        <taxon>Gordoniaceae</taxon>
        <taxon>Gordonia</taxon>
    </lineage>
</organism>
<dbReference type="SUPFAM" id="SSF46955">
    <property type="entry name" value="Putative DNA-binding domain"/>
    <property type="match status" value="1"/>
</dbReference>
<dbReference type="InterPro" id="IPR009061">
    <property type="entry name" value="DNA-bd_dom_put_sf"/>
</dbReference>
<reference evidence="2 3" key="1">
    <citation type="submission" date="2020-08" db="EMBL/GenBank/DDBJ databases">
        <title>Sequencing the genomes of 1000 actinobacteria strains.</title>
        <authorList>
            <person name="Klenk H.-P."/>
        </authorList>
    </citation>
    <scope>NUCLEOTIDE SEQUENCE [LARGE SCALE GENOMIC DNA]</scope>
    <source>
        <strain evidence="2 3">DSM 45298</strain>
    </source>
</reference>
<evidence type="ECO:0000313" key="3">
    <source>
        <dbReference type="Proteomes" id="UP000551501"/>
    </source>
</evidence>
<dbReference type="InterPro" id="IPR041657">
    <property type="entry name" value="HTH_17"/>
</dbReference>
<gene>
    <name evidence="2" type="ORF">BKA16_001197</name>
</gene>
<accession>A0A840EPB2</accession>
<dbReference type="AlphaFoldDB" id="A0A840EPB2"/>
<protein>
    <recommendedName>
        <fullName evidence="1">Helix-turn-helix domain-containing protein</fullName>
    </recommendedName>
</protein>
<sequence>MTNHPTLATRGELAQILDVTERTVRNWINRGRLIPAGDWTPRGGRTIPLYAVSEARTVQAHP</sequence>